<dbReference type="UniPathway" id="UPA00219"/>
<dbReference type="GO" id="GO:0009252">
    <property type="term" value="P:peptidoglycan biosynthetic process"/>
    <property type="evidence" value="ECO:0007669"/>
    <property type="project" value="UniProtKB-UniRule"/>
</dbReference>
<dbReference type="GO" id="GO:0005524">
    <property type="term" value="F:ATP binding"/>
    <property type="evidence" value="ECO:0007669"/>
    <property type="project" value="UniProtKB-UniRule"/>
</dbReference>
<keyword evidence="2 10" id="KW-0436">Ligase</keyword>
<dbReference type="InterPro" id="IPR004101">
    <property type="entry name" value="Mur_ligase_C"/>
</dbReference>
<dbReference type="InterPro" id="IPR051046">
    <property type="entry name" value="MurCDEF_CellWall_CoF430Synth"/>
</dbReference>
<dbReference type="InterPro" id="IPR013221">
    <property type="entry name" value="Mur_ligase_cen"/>
</dbReference>
<dbReference type="Gene3D" id="3.90.190.20">
    <property type="entry name" value="Mur ligase, C-terminal domain"/>
    <property type="match status" value="1"/>
</dbReference>
<dbReference type="PANTHER" id="PTHR43024:SF1">
    <property type="entry name" value="UDP-N-ACETYLMURAMOYL-TRIPEPTIDE--D-ALANYL-D-ALANINE LIGASE"/>
    <property type="match status" value="1"/>
</dbReference>
<comment type="catalytic activity">
    <reaction evidence="10 11">
        <text>D-alanyl-D-alanine + UDP-N-acetyl-alpha-D-muramoyl-L-alanyl-gamma-D-glutamyl-meso-2,6-diaminopimelate + ATP = UDP-N-acetyl-alpha-D-muramoyl-L-alanyl-gamma-D-glutamyl-meso-2,6-diaminopimeloyl-D-alanyl-D-alanine + ADP + phosphate + H(+)</text>
        <dbReference type="Rhea" id="RHEA:28374"/>
        <dbReference type="ChEBI" id="CHEBI:15378"/>
        <dbReference type="ChEBI" id="CHEBI:30616"/>
        <dbReference type="ChEBI" id="CHEBI:43474"/>
        <dbReference type="ChEBI" id="CHEBI:57822"/>
        <dbReference type="ChEBI" id="CHEBI:61386"/>
        <dbReference type="ChEBI" id="CHEBI:83905"/>
        <dbReference type="ChEBI" id="CHEBI:456216"/>
        <dbReference type="EC" id="6.3.2.10"/>
    </reaction>
</comment>
<dbReference type="SUPFAM" id="SSF53244">
    <property type="entry name" value="MurD-like peptide ligases, peptide-binding domain"/>
    <property type="match status" value="1"/>
</dbReference>
<keyword evidence="6 10" id="KW-0133">Cell shape</keyword>
<dbReference type="SUPFAM" id="SSF53623">
    <property type="entry name" value="MurD-like peptide ligases, catalytic domain"/>
    <property type="match status" value="1"/>
</dbReference>
<dbReference type="Gene3D" id="3.40.1390.10">
    <property type="entry name" value="MurE/MurF, N-terminal domain"/>
    <property type="match status" value="1"/>
</dbReference>
<dbReference type="InterPro" id="IPR036615">
    <property type="entry name" value="Mur_ligase_C_dom_sf"/>
</dbReference>
<keyword evidence="7 10" id="KW-0573">Peptidoglycan synthesis</keyword>
<keyword evidence="9 10" id="KW-0961">Cell wall biogenesis/degradation</keyword>
<dbReference type="Pfam" id="PF01225">
    <property type="entry name" value="Mur_ligase"/>
    <property type="match status" value="1"/>
</dbReference>
<protein>
    <recommendedName>
        <fullName evidence="10 11">UDP-N-acetylmuramoyl-tripeptide--D-alanyl-D-alanine ligase</fullName>
        <ecNumber evidence="10 11">6.3.2.10</ecNumber>
    </recommendedName>
    <alternativeName>
        <fullName evidence="10">D-alanyl-D-alanine-adding enzyme</fullName>
    </alternativeName>
</protein>
<keyword evidence="5 10" id="KW-0067">ATP-binding</keyword>
<evidence type="ECO:0000259" key="14">
    <source>
        <dbReference type="Pfam" id="PF08245"/>
    </source>
</evidence>
<feature type="domain" description="Mur ligase C-terminal" evidence="13">
    <location>
        <begin position="341"/>
        <end position="465"/>
    </location>
</feature>
<dbReference type="Proteomes" id="UP000227088">
    <property type="component" value="Unassembled WGS sequence"/>
</dbReference>
<keyword evidence="8 10" id="KW-0131">Cell cycle</keyword>
<dbReference type="EMBL" id="MABE01000057">
    <property type="protein sequence ID" value="OUS41438.1"/>
    <property type="molecule type" value="Genomic_DNA"/>
</dbReference>
<comment type="subcellular location">
    <subcellularLocation>
        <location evidence="10 11">Cytoplasm</location>
    </subcellularLocation>
</comment>
<dbReference type="Gene3D" id="3.40.1190.10">
    <property type="entry name" value="Mur-like, catalytic domain"/>
    <property type="match status" value="1"/>
</dbReference>
<comment type="pathway">
    <text evidence="10 11">Cell wall biogenesis; peptidoglycan biosynthesis.</text>
</comment>
<evidence type="ECO:0000256" key="1">
    <source>
        <dbReference type="ARBA" id="ARBA00022490"/>
    </source>
</evidence>
<evidence type="ECO:0000256" key="10">
    <source>
        <dbReference type="HAMAP-Rule" id="MF_02019"/>
    </source>
</evidence>
<evidence type="ECO:0000313" key="16">
    <source>
        <dbReference type="Proteomes" id="UP000227088"/>
    </source>
</evidence>
<evidence type="ECO:0000256" key="11">
    <source>
        <dbReference type="RuleBase" id="RU004136"/>
    </source>
</evidence>
<dbReference type="GO" id="GO:0051301">
    <property type="term" value="P:cell division"/>
    <property type="evidence" value="ECO:0007669"/>
    <property type="project" value="UniProtKB-KW"/>
</dbReference>
<keyword evidence="4 10" id="KW-0547">Nucleotide-binding</keyword>
<dbReference type="InterPro" id="IPR000713">
    <property type="entry name" value="Mur_ligase_N"/>
</dbReference>
<dbReference type="GO" id="GO:0071555">
    <property type="term" value="P:cell wall organization"/>
    <property type="evidence" value="ECO:0007669"/>
    <property type="project" value="UniProtKB-KW"/>
</dbReference>
<evidence type="ECO:0000256" key="3">
    <source>
        <dbReference type="ARBA" id="ARBA00022618"/>
    </source>
</evidence>
<dbReference type="GO" id="GO:0047480">
    <property type="term" value="F:UDP-N-acetylmuramoyl-tripeptide-D-alanyl-D-alanine ligase activity"/>
    <property type="evidence" value="ECO:0007669"/>
    <property type="project" value="UniProtKB-UniRule"/>
</dbReference>
<dbReference type="Pfam" id="PF02875">
    <property type="entry name" value="Mur_ligase_C"/>
    <property type="match status" value="1"/>
</dbReference>
<dbReference type="InterPro" id="IPR005863">
    <property type="entry name" value="UDP-N-AcMur_synth"/>
</dbReference>
<evidence type="ECO:0000259" key="13">
    <source>
        <dbReference type="Pfam" id="PF02875"/>
    </source>
</evidence>
<feature type="domain" description="Mur ligase central" evidence="14">
    <location>
        <begin position="127"/>
        <end position="318"/>
    </location>
</feature>
<dbReference type="NCBIfam" id="TIGR01143">
    <property type="entry name" value="murF"/>
    <property type="match status" value="1"/>
</dbReference>
<gene>
    <name evidence="10" type="primary">murF</name>
    <name evidence="15" type="ORF">A9R00_00890</name>
</gene>
<evidence type="ECO:0000256" key="6">
    <source>
        <dbReference type="ARBA" id="ARBA00022960"/>
    </source>
</evidence>
<evidence type="ECO:0000256" key="4">
    <source>
        <dbReference type="ARBA" id="ARBA00022741"/>
    </source>
</evidence>
<feature type="domain" description="Mur ligase N-terminal catalytic" evidence="12">
    <location>
        <begin position="33"/>
        <end position="77"/>
    </location>
</feature>
<keyword evidence="3 10" id="KW-0132">Cell division</keyword>
<dbReference type="PANTHER" id="PTHR43024">
    <property type="entry name" value="UDP-N-ACETYLMURAMOYL-TRIPEPTIDE--D-ALANYL-D-ALANINE LIGASE"/>
    <property type="match status" value="1"/>
</dbReference>
<organism evidence="15 16">
    <name type="scientific">Oleispira antarctica</name>
    <dbReference type="NCBI Taxonomy" id="188908"/>
    <lineage>
        <taxon>Bacteria</taxon>
        <taxon>Pseudomonadati</taxon>
        <taxon>Pseudomonadota</taxon>
        <taxon>Gammaproteobacteria</taxon>
        <taxon>Oceanospirillales</taxon>
        <taxon>Oceanospirillaceae</taxon>
        <taxon>Oleispira</taxon>
    </lineage>
</organism>
<reference evidence="16" key="1">
    <citation type="journal article" date="2017" name="Proc. Natl. Acad. Sci. U.S.A.">
        <title>Simulation of Deepwater Horizon oil plume reveals substrate specialization within a complex community of hydrocarbon degraders.</title>
        <authorList>
            <person name="Hu P."/>
            <person name="Dubinsky E.A."/>
            <person name="Probst A.J."/>
            <person name="Wang J."/>
            <person name="Sieber C.M.K."/>
            <person name="Tom L.M."/>
            <person name="Gardinali P."/>
            <person name="Banfield J.F."/>
            <person name="Atlas R.M."/>
            <person name="Andersen G.L."/>
        </authorList>
    </citation>
    <scope>NUCLEOTIDE SEQUENCE [LARGE SCALE GENOMIC DNA]</scope>
</reference>
<comment type="similarity">
    <text evidence="10">Belongs to the MurCDEF family. MurF subfamily.</text>
</comment>
<name>A0A1Y5HVV6_OLEAN</name>
<evidence type="ECO:0000313" key="15">
    <source>
        <dbReference type="EMBL" id="OUS41438.1"/>
    </source>
</evidence>
<proteinExistence type="inferred from homology"/>
<dbReference type="SUPFAM" id="SSF63418">
    <property type="entry name" value="MurE/MurF N-terminal domain"/>
    <property type="match status" value="1"/>
</dbReference>
<feature type="binding site" evidence="10">
    <location>
        <begin position="129"/>
        <end position="135"/>
    </location>
    <ligand>
        <name>ATP</name>
        <dbReference type="ChEBI" id="CHEBI:30616"/>
    </ligand>
</feature>
<accession>A0A1Y5HVV6</accession>
<dbReference type="InterPro" id="IPR036565">
    <property type="entry name" value="Mur-like_cat_sf"/>
</dbReference>
<dbReference type="InterPro" id="IPR035911">
    <property type="entry name" value="MurE/MurF_N"/>
</dbReference>
<dbReference type="HAMAP" id="MF_02019">
    <property type="entry name" value="MurF"/>
    <property type="match status" value="1"/>
</dbReference>
<sequence length="487" mass="51854">MMASFTLVELAQGISASTGTLLDSELALRAIKINTDTRAIKEGDVFLALRGDNFDGHDYLVQAKAQGAIAAVVDETYVTDLKTQLNLSSVGASDVPLPLLVVADTLYALGLAGLWNRQKFTGPLIAITGSAGKTSVKSMAAHMMQLLGECWSTPGNFNNHIGAPLTLLGLDTSHKAAVIELGASGKGEIAYSAQFAKPDVAIITNVSGAHLEGFGSIETIMQTKGEIIDSLSANGCVVLNADDVFFADWVLRAGERKVISFGIENYADLTAQNIICDDAGSRFDVVYQQQTSTEERVACEIPLLGRHNILNALSAIAAGLALNLELAAICTQLKTMPVVAGRLQWIDGRDGIRILNDSYNASPASVKAAIDVLGLWKEKAWLVLGDMAELGEDSAVIHAEMGEYAKHIGIANLVTTGKACSHAVEAFNKDSDIRSAYWFDQQSDLLNYINENKQPGQVFLVKGSRSAGMDRVVAALSHKSDAQNGEV</sequence>
<dbReference type="AlphaFoldDB" id="A0A1Y5HVV6"/>
<comment type="function">
    <text evidence="10 11">Involved in cell wall formation. Catalyzes the final step in the synthesis of UDP-N-acetylmuramoyl-pentapeptide, the precursor of murein.</text>
</comment>
<evidence type="ECO:0000256" key="9">
    <source>
        <dbReference type="ARBA" id="ARBA00023316"/>
    </source>
</evidence>
<evidence type="ECO:0000256" key="8">
    <source>
        <dbReference type="ARBA" id="ARBA00023306"/>
    </source>
</evidence>
<dbReference type="EC" id="6.3.2.10" evidence="10 11"/>
<dbReference type="GO" id="GO:0008766">
    <property type="term" value="F:UDP-N-acetylmuramoylalanyl-D-glutamyl-2,6-diaminopimelate-D-alanyl-D-alanine ligase activity"/>
    <property type="evidence" value="ECO:0007669"/>
    <property type="project" value="RHEA"/>
</dbReference>
<evidence type="ECO:0000256" key="5">
    <source>
        <dbReference type="ARBA" id="ARBA00022840"/>
    </source>
</evidence>
<comment type="caution">
    <text evidence="15">The sequence shown here is derived from an EMBL/GenBank/DDBJ whole genome shotgun (WGS) entry which is preliminary data.</text>
</comment>
<evidence type="ECO:0000256" key="2">
    <source>
        <dbReference type="ARBA" id="ARBA00022598"/>
    </source>
</evidence>
<evidence type="ECO:0000259" key="12">
    <source>
        <dbReference type="Pfam" id="PF01225"/>
    </source>
</evidence>
<keyword evidence="1 10" id="KW-0963">Cytoplasm</keyword>
<dbReference type="GO" id="GO:0008360">
    <property type="term" value="P:regulation of cell shape"/>
    <property type="evidence" value="ECO:0007669"/>
    <property type="project" value="UniProtKB-KW"/>
</dbReference>
<dbReference type="Pfam" id="PF08245">
    <property type="entry name" value="Mur_ligase_M"/>
    <property type="match status" value="1"/>
</dbReference>
<evidence type="ECO:0000256" key="7">
    <source>
        <dbReference type="ARBA" id="ARBA00022984"/>
    </source>
</evidence>
<dbReference type="GO" id="GO:0005737">
    <property type="term" value="C:cytoplasm"/>
    <property type="evidence" value="ECO:0007669"/>
    <property type="project" value="UniProtKB-SubCell"/>
</dbReference>